<protein>
    <recommendedName>
        <fullName evidence="3">Class I SAM-dependent methyltransferase</fullName>
    </recommendedName>
</protein>
<proteinExistence type="predicted"/>
<sequence length="331" mass="36634">MQSLVPRPNPISATLGNLALAQLSIKNLGYELARSLTQSSLAASHEILPAPIHAGLSSKATTQADIENPWLWYWCQQLHAKVIYHRKIWELAYVLQVLWENGMLEPGRRAIGFGCGEEPIASLLTAMGIDVTITDQGIDAAEKSGWLATSEHTSSLDLAHHPEIVDRQTFDRHASLRSVDMNAIDPDLADYDFCWSICAYEHLGSIRNGQDFVVNSMKVLKPGGIAVHTTEFNLDDTRPTHEGVTTVLFQRKHFEQIAERLRSAGDFPAALDFDTGDGPIDTFVDLPPYSFEAHEYLRALELGKSERVAHLKLAVSGYPSTCFGLWARRGG</sequence>
<dbReference type="Gene3D" id="3.40.50.150">
    <property type="entry name" value="Vaccinia Virus protein VP39"/>
    <property type="match status" value="1"/>
</dbReference>
<dbReference type="Proteomes" id="UP000286100">
    <property type="component" value="Unassembled WGS sequence"/>
</dbReference>
<dbReference type="EMBL" id="QYUM01000003">
    <property type="protein sequence ID" value="RJF90872.1"/>
    <property type="molecule type" value="Genomic_DNA"/>
</dbReference>
<evidence type="ECO:0008006" key="3">
    <source>
        <dbReference type="Google" id="ProtNLM"/>
    </source>
</evidence>
<keyword evidence="2" id="KW-1185">Reference proteome</keyword>
<evidence type="ECO:0000313" key="1">
    <source>
        <dbReference type="EMBL" id="RJF90872.1"/>
    </source>
</evidence>
<organism evidence="1 2">
    <name type="scientific">Sphingomonas cavernae</name>
    <dbReference type="NCBI Taxonomy" id="2320861"/>
    <lineage>
        <taxon>Bacteria</taxon>
        <taxon>Pseudomonadati</taxon>
        <taxon>Pseudomonadota</taxon>
        <taxon>Alphaproteobacteria</taxon>
        <taxon>Sphingomonadales</taxon>
        <taxon>Sphingomonadaceae</taxon>
        <taxon>Sphingomonas</taxon>
    </lineage>
</organism>
<name>A0A418WLM4_9SPHN</name>
<accession>A0A418WLM4</accession>
<dbReference type="AlphaFoldDB" id="A0A418WLM4"/>
<reference evidence="1 2" key="1">
    <citation type="submission" date="2018-09" db="EMBL/GenBank/DDBJ databases">
        <authorList>
            <person name="Zhu H."/>
        </authorList>
    </citation>
    <scope>NUCLEOTIDE SEQUENCE [LARGE SCALE GENOMIC DNA]</scope>
    <source>
        <strain evidence="1 2">K2R01-6</strain>
    </source>
</reference>
<gene>
    <name evidence="1" type="ORF">D3876_11875</name>
</gene>
<dbReference type="InterPro" id="IPR029063">
    <property type="entry name" value="SAM-dependent_MTases_sf"/>
</dbReference>
<dbReference type="SUPFAM" id="SSF53335">
    <property type="entry name" value="S-adenosyl-L-methionine-dependent methyltransferases"/>
    <property type="match status" value="1"/>
</dbReference>
<comment type="caution">
    <text evidence="1">The sequence shown here is derived from an EMBL/GenBank/DDBJ whole genome shotgun (WGS) entry which is preliminary data.</text>
</comment>
<evidence type="ECO:0000313" key="2">
    <source>
        <dbReference type="Proteomes" id="UP000286100"/>
    </source>
</evidence>